<evidence type="ECO:0000313" key="7">
    <source>
        <dbReference type="Proteomes" id="UP000504882"/>
    </source>
</evidence>
<dbReference type="PANTHER" id="PTHR33204">
    <property type="entry name" value="TRANSCRIPTIONAL REGULATOR, MARR FAMILY"/>
    <property type="match status" value="1"/>
</dbReference>
<comment type="caution">
    <text evidence="6">The sequence shown here is derived from an EMBL/GenBank/DDBJ whole genome shotgun (WGS) entry which is preliminary data.</text>
</comment>
<keyword evidence="1" id="KW-0805">Transcription regulation</keyword>
<proteinExistence type="predicted"/>
<dbReference type="Pfam" id="PF01638">
    <property type="entry name" value="HxlR"/>
    <property type="match status" value="1"/>
</dbReference>
<gene>
    <name evidence="6" type="ORF">EXU48_00915</name>
</gene>
<organism evidence="6 7">
    <name type="scientific">Occultella glacieicola</name>
    <dbReference type="NCBI Taxonomy" id="2518684"/>
    <lineage>
        <taxon>Bacteria</taxon>
        <taxon>Bacillati</taxon>
        <taxon>Actinomycetota</taxon>
        <taxon>Actinomycetes</taxon>
        <taxon>Micrococcales</taxon>
        <taxon>Ruaniaceae</taxon>
        <taxon>Occultella</taxon>
    </lineage>
</organism>
<name>A0ABY2EA23_9MICO</name>
<dbReference type="InterPro" id="IPR036388">
    <property type="entry name" value="WH-like_DNA-bd_sf"/>
</dbReference>
<evidence type="ECO:0000256" key="1">
    <source>
        <dbReference type="ARBA" id="ARBA00023015"/>
    </source>
</evidence>
<dbReference type="PANTHER" id="PTHR33204:SF39">
    <property type="entry name" value="TRANSCRIPTIONAL REGULATORY PROTEIN"/>
    <property type="match status" value="1"/>
</dbReference>
<dbReference type="InterPro" id="IPR002577">
    <property type="entry name" value="HTH_HxlR"/>
</dbReference>
<evidence type="ECO:0000313" key="6">
    <source>
        <dbReference type="EMBL" id="TDE98796.1"/>
    </source>
</evidence>
<keyword evidence="2" id="KW-0238">DNA-binding</keyword>
<accession>A0ABY2EA23</accession>
<evidence type="ECO:0000256" key="4">
    <source>
        <dbReference type="SAM" id="MobiDB-lite"/>
    </source>
</evidence>
<dbReference type="SUPFAM" id="SSF46785">
    <property type="entry name" value="Winged helix' DNA-binding domain"/>
    <property type="match status" value="1"/>
</dbReference>
<evidence type="ECO:0000256" key="2">
    <source>
        <dbReference type="ARBA" id="ARBA00023125"/>
    </source>
</evidence>
<reference evidence="6 7" key="1">
    <citation type="submission" date="2019-03" db="EMBL/GenBank/DDBJ databases">
        <title>Genomic features of bacteria from cold environments.</title>
        <authorList>
            <person name="Shen L."/>
        </authorList>
    </citation>
    <scope>NUCLEOTIDE SEQUENCE [LARGE SCALE GENOMIC DNA]</scope>
    <source>
        <strain evidence="7">T3246-1</strain>
    </source>
</reference>
<evidence type="ECO:0000256" key="3">
    <source>
        <dbReference type="ARBA" id="ARBA00023163"/>
    </source>
</evidence>
<evidence type="ECO:0000259" key="5">
    <source>
        <dbReference type="PROSITE" id="PS51118"/>
    </source>
</evidence>
<feature type="domain" description="HTH hxlR-type" evidence="5">
    <location>
        <begin position="24"/>
        <end position="130"/>
    </location>
</feature>
<dbReference type="RefSeq" id="WP_133105698.1">
    <property type="nucleotide sequence ID" value="NZ_SMNA01000001.1"/>
</dbReference>
<dbReference type="EMBL" id="SMNA01000001">
    <property type="protein sequence ID" value="TDE98796.1"/>
    <property type="molecule type" value="Genomic_DNA"/>
</dbReference>
<keyword evidence="7" id="KW-1185">Reference proteome</keyword>
<dbReference type="PROSITE" id="PS51118">
    <property type="entry name" value="HTH_HXLR"/>
    <property type="match status" value="1"/>
</dbReference>
<dbReference type="Proteomes" id="UP000504882">
    <property type="component" value="Unassembled WGS sequence"/>
</dbReference>
<protein>
    <submittedName>
        <fullName evidence="6">Transcriptional regulator</fullName>
    </submittedName>
</protein>
<dbReference type="Gene3D" id="1.10.10.10">
    <property type="entry name" value="Winged helix-like DNA-binding domain superfamily/Winged helix DNA-binding domain"/>
    <property type="match status" value="1"/>
</dbReference>
<sequence>MRSTGAALPRDVTAPPRSPYEGSCRRGEGEGRAIRAVLDRVGDKWSLLVIGTLSDSSLRFTELQRHIPGVSQRMLTLTVRALERDGLVTRTAFAEVPPRVQYELTPMGRTLIAPSLALATWAIENYPDIESAKAAFDAR</sequence>
<keyword evidence="3" id="KW-0804">Transcription</keyword>
<feature type="region of interest" description="Disordered" evidence="4">
    <location>
        <begin position="1"/>
        <end position="27"/>
    </location>
</feature>
<dbReference type="InterPro" id="IPR036390">
    <property type="entry name" value="WH_DNA-bd_sf"/>
</dbReference>